<dbReference type="PANTHER" id="PTHR38626:SF4">
    <property type="entry name" value="SKN-1 DEPENDENT ZYGOTIC TRANSCRIPT"/>
    <property type="match status" value="1"/>
</dbReference>
<feature type="compositionally biased region" description="Gly residues" evidence="1">
    <location>
        <begin position="638"/>
        <end position="653"/>
    </location>
</feature>
<feature type="compositionally biased region" description="Gly residues" evidence="1">
    <location>
        <begin position="560"/>
        <end position="596"/>
    </location>
</feature>
<feature type="domain" description="C2" evidence="4">
    <location>
        <begin position="58"/>
        <end position="208"/>
    </location>
</feature>
<evidence type="ECO:0000313" key="6">
    <source>
        <dbReference type="Proteomes" id="UP001201812"/>
    </source>
</evidence>
<feature type="compositionally biased region" description="Polar residues" evidence="1">
    <location>
        <begin position="661"/>
        <end position="687"/>
    </location>
</feature>
<comment type="caution">
    <text evidence="5">The sequence shown here is derived from an EMBL/GenBank/DDBJ whole genome shotgun (WGS) entry which is preliminary data.</text>
</comment>
<keyword evidence="2" id="KW-1133">Transmembrane helix</keyword>
<keyword evidence="2" id="KW-0812">Transmembrane</keyword>
<organism evidence="5 6">
    <name type="scientific">Ditylenchus destructor</name>
    <dbReference type="NCBI Taxonomy" id="166010"/>
    <lineage>
        <taxon>Eukaryota</taxon>
        <taxon>Metazoa</taxon>
        <taxon>Ecdysozoa</taxon>
        <taxon>Nematoda</taxon>
        <taxon>Chromadorea</taxon>
        <taxon>Rhabditida</taxon>
        <taxon>Tylenchina</taxon>
        <taxon>Tylenchomorpha</taxon>
        <taxon>Sphaerularioidea</taxon>
        <taxon>Anguinidae</taxon>
        <taxon>Anguininae</taxon>
        <taxon>Ditylenchus</taxon>
    </lineage>
</organism>
<feature type="compositionally biased region" description="Polar residues" evidence="1">
    <location>
        <begin position="303"/>
        <end position="313"/>
    </location>
</feature>
<dbReference type="AlphaFoldDB" id="A0AAD4R5E7"/>
<feature type="signal peptide" evidence="3">
    <location>
        <begin position="1"/>
        <end position="19"/>
    </location>
</feature>
<keyword evidence="2" id="KW-0472">Membrane</keyword>
<dbReference type="EMBL" id="JAKKPZ010000009">
    <property type="protein sequence ID" value="KAI1717268.1"/>
    <property type="molecule type" value="Genomic_DNA"/>
</dbReference>
<evidence type="ECO:0000256" key="2">
    <source>
        <dbReference type="SAM" id="Phobius"/>
    </source>
</evidence>
<feature type="chain" id="PRO_5041971673" description="C2 domain-containing protein" evidence="3">
    <location>
        <begin position="20"/>
        <end position="687"/>
    </location>
</feature>
<keyword evidence="3" id="KW-0732">Signal</keyword>
<dbReference type="Proteomes" id="UP001201812">
    <property type="component" value="Unassembled WGS sequence"/>
</dbReference>
<feature type="region of interest" description="Disordered" evidence="1">
    <location>
        <begin position="511"/>
        <end position="687"/>
    </location>
</feature>
<keyword evidence="6" id="KW-1185">Reference proteome</keyword>
<evidence type="ECO:0000256" key="1">
    <source>
        <dbReference type="SAM" id="MobiDB-lite"/>
    </source>
</evidence>
<dbReference type="PANTHER" id="PTHR38626">
    <property type="entry name" value="SKN-1 DEPENDENT ZYGOTIC TRANSCRIPT-RELATED"/>
    <property type="match status" value="1"/>
</dbReference>
<proteinExistence type="predicted"/>
<evidence type="ECO:0000256" key="3">
    <source>
        <dbReference type="SAM" id="SignalP"/>
    </source>
</evidence>
<evidence type="ECO:0000313" key="5">
    <source>
        <dbReference type="EMBL" id="KAI1717268.1"/>
    </source>
</evidence>
<protein>
    <recommendedName>
        <fullName evidence="4">C2 domain-containing protein</fullName>
    </recommendedName>
</protein>
<accession>A0AAD4R5E7</accession>
<reference evidence="5" key="1">
    <citation type="submission" date="2022-01" db="EMBL/GenBank/DDBJ databases">
        <title>Genome Sequence Resource for Two Populations of Ditylenchus destructor, the Migratory Endoparasitic Phytonematode.</title>
        <authorList>
            <person name="Zhang H."/>
            <person name="Lin R."/>
            <person name="Xie B."/>
        </authorList>
    </citation>
    <scope>NUCLEOTIDE SEQUENCE</scope>
    <source>
        <strain evidence="5">BazhouSP</strain>
    </source>
</reference>
<feature type="compositionally biased region" description="Gly residues" evidence="1">
    <location>
        <begin position="612"/>
        <end position="630"/>
    </location>
</feature>
<gene>
    <name evidence="5" type="ORF">DdX_07007</name>
</gene>
<dbReference type="InterPro" id="IPR040426">
    <property type="entry name" value="C05B5.4-like"/>
</dbReference>
<feature type="compositionally biased region" description="Polar residues" evidence="1">
    <location>
        <begin position="511"/>
        <end position="521"/>
    </location>
</feature>
<feature type="transmembrane region" description="Helical" evidence="2">
    <location>
        <begin position="250"/>
        <end position="272"/>
    </location>
</feature>
<dbReference type="Pfam" id="PF25330">
    <property type="entry name" value="C2_nem"/>
    <property type="match status" value="1"/>
</dbReference>
<feature type="region of interest" description="Disordered" evidence="1">
    <location>
        <begin position="282"/>
        <end position="330"/>
    </location>
</feature>
<dbReference type="InterPro" id="IPR057569">
    <property type="entry name" value="C2_nem"/>
</dbReference>
<name>A0AAD4R5E7_9BILA</name>
<sequence length="687" mass="73966">MLSCFIMLLASTIFAIANGYSLEKMKNLKNTDIFATRQDNTLPMKNPLAPTPTPEPAPFWVTTEVRSIQWKRNCLTTMLCSEPKFTLANAMPKFNEKVTSDWSLSNTLVPMDESHPNTDIQLYTYWIRGRPEDVTIQAYVLGTDPAFRFNRLCDETPNVHIFRKHLFSGLENRETDSDSSQRTEDTAETALELHGSCFNVTLVVRKHVRKCPWCADSDEENKSALSQAYPGKNAMSYSGNDPFSIFNSRAFVGFLIAITALNVVIFTGFVFLCRRRRQSGRKPSKALLNQNSKSRINHEPLPRSQSQRFQRNSAPMPLTLPPPSPTDPTVVDEDYESINDESFSRPASVQPYLMPKRTNISRSSVGQVQLPTSRRCDHCFLQNLDTALSTRNFPYQAENCSCQISPNCSAFNSSRESDSGLACQDDMCGLNSLCFDGVCCTNPMNVNPVLQASNVGQSPPQQQQQQEQPCQNQLVLCDSYDSYCLSSVYSTCMRFHCPQTCGLCGSSSVTQNPVSQSPNSASQSTRRQRRRTRSTRMPIPVTPATDEFSMPPPDNVSPSSGGGQGSGGGEVSGGGQGSGGGAVDTGNGGEIGGGGAVVFPPRQPGVPPDLGNGLGTGGIPGGFASGGSGSGNSPSINRGGGEFGSGFGGGGQSDFGRGSPTGVNSGGSMQPSPRGSGNVPSELSQWG</sequence>
<evidence type="ECO:0000259" key="4">
    <source>
        <dbReference type="Pfam" id="PF25330"/>
    </source>
</evidence>